<reference evidence="2" key="1">
    <citation type="submission" date="2022-01" db="EMBL/GenBank/DDBJ databases">
        <authorList>
            <person name="Jo J.-H."/>
            <person name="Im W.-T."/>
        </authorList>
    </citation>
    <scope>NUCLEOTIDE SEQUENCE</scope>
    <source>
        <strain evidence="2">NA20</strain>
    </source>
</reference>
<sequence length="355" mass="38625">MLQKNSLLLLMTACACTNILAQDSTAKENPLKISGSVDAYYRFNFDNTPSGGLGYNSFTSFTNSQNTFQLGMASVKATYATEKAGVVADLGFGKRAEEFSYADDKTLQVIKQAYVYFKPSENVTLSLGKWGTHIGYEVLDPQVNRNYSMSYMFSYGPFSHTGIKADFALSNGNGIMIGVANPTDVTSPDWASTKVLNAQYSHVGDKFSIYANYSGWFGAKSTPNAVSVNQVGITASAKISDKFGIGYDGTVQLLKNDVKDGTDKWWGSALYLNLDPSPAFGLTLRTEYFADEKDAVKVGANVFQTTLSAQYKTGNFTLIPEFRLDNASQPVFSKSDDITGKKSTATFMLAGIFAF</sequence>
<dbReference type="Pfam" id="PF07642">
    <property type="entry name" value="BBP2"/>
    <property type="match status" value="1"/>
</dbReference>
<name>A0ABS9KZF8_9BACT</name>
<gene>
    <name evidence="2" type="ORF">LZZ85_25605</name>
</gene>
<dbReference type="EMBL" id="JAKLTR010000024">
    <property type="protein sequence ID" value="MCG2617703.1"/>
    <property type="molecule type" value="Genomic_DNA"/>
</dbReference>
<keyword evidence="3" id="KW-1185">Reference proteome</keyword>
<comment type="caution">
    <text evidence="2">The sequence shown here is derived from an EMBL/GenBank/DDBJ whole genome shotgun (WGS) entry which is preliminary data.</text>
</comment>
<dbReference type="PROSITE" id="PS51257">
    <property type="entry name" value="PROKAR_LIPOPROTEIN"/>
    <property type="match status" value="1"/>
</dbReference>
<dbReference type="Proteomes" id="UP001165367">
    <property type="component" value="Unassembled WGS sequence"/>
</dbReference>
<dbReference type="SUPFAM" id="SSF56935">
    <property type="entry name" value="Porins"/>
    <property type="match status" value="1"/>
</dbReference>
<accession>A0ABS9KZF8</accession>
<dbReference type="InterPro" id="IPR011486">
    <property type="entry name" value="BBP2"/>
</dbReference>
<dbReference type="RefSeq" id="WP_237876514.1">
    <property type="nucleotide sequence ID" value="NZ_JAKLTR010000024.1"/>
</dbReference>
<protein>
    <submittedName>
        <fullName evidence="2">Porin</fullName>
    </submittedName>
</protein>
<organism evidence="2 3">
    <name type="scientific">Terrimonas ginsenosidimutans</name>
    <dbReference type="NCBI Taxonomy" id="2908004"/>
    <lineage>
        <taxon>Bacteria</taxon>
        <taxon>Pseudomonadati</taxon>
        <taxon>Bacteroidota</taxon>
        <taxon>Chitinophagia</taxon>
        <taxon>Chitinophagales</taxon>
        <taxon>Chitinophagaceae</taxon>
        <taxon>Terrimonas</taxon>
    </lineage>
</organism>
<evidence type="ECO:0000313" key="2">
    <source>
        <dbReference type="EMBL" id="MCG2617703.1"/>
    </source>
</evidence>
<evidence type="ECO:0000256" key="1">
    <source>
        <dbReference type="SAM" id="SignalP"/>
    </source>
</evidence>
<proteinExistence type="predicted"/>
<feature type="chain" id="PRO_5045445461" evidence="1">
    <location>
        <begin position="22"/>
        <end position="355"/>
    </location>
</feature>
<evidence type="ECO:0000313" key="3">
    <source>
        <dbReference type="Proteomes" id="UP001165367"/>
    </source>
</evidence>
<feature type="signal peptide" evidence="1">
    <location>
        <begin position="1"/>
        <end position="21"/>
    </location>
</feature>
<keyword evidence="1" id="KW-0732">Signal</keyword>